<gene>
    <name evidence="2" type="ORF">APZ16_01290</name>
</gene>
<sequence>MRVELRKWLRKNAGYVAIWIFMGLTLLALVIREIGVYTLVVIAPFLPPFVIAMVKMARELRKR</sequence>
<feature type="transmembrane region" description="Helical" evidence="1">
    <location>
        <begin position="37"/>
        <end position="57"/>
    </location>
</feature>
<organism evidence="2 3">
    <name type="scientific">Hadarchaeum yellowstonense</name>
    <dbReference type="NCBI Taxonomy" id="1776334"/>
    <lineage>
        <taxon>Archaea</taxon>
        <taxon>Methanobacteriati</taxon>
        <taxon>Candidatus Hadarchaeota</taxon>
        <taxon>Candidatus Hadarchaeia</taxon>
        <taxon>Candidatus Hadarchaeales</taxon>
        <taxon>Candidatus Hadarchaeaceae</taxon>
        <taxon>Candidatus Hadarchaeum</taxon>
    </lineage>
</organism>
<dbReference type="Proteomes" id="UP000074294">
    <property type="component" value="Unassembled WGS sequence"/>
</dbReference>
<keyword evidence="1" id="KW-0812">Transmembrane</keyword>
<keyword evidence="1" id="KW-1133">Transmembrane helix</keyword>
<name>A0A147JTR1_HADYE</name>
<feature type="transmembrane region" description="Helical" evidence="1">
    <location>
        <begin position="12"/>
        <end position="31"/>
    </location>
</feature>
<dbReference type="AlphaFoldDB" id="A0A147JTR1"/>
<evidence type="ECO:0000313" key="3">
    <source>
        <dbReference type="Proteomes" id="UP000074294"/>
    </source>
</evidence>
<keyword evidence="1" id="KW-0472">Membrane</keyword>
<evidence type="ECO:0000256" key="1">
    <source>
        <dbReference type="SAM" id="Phobius"/>
    </source>
</evidence>
<dbReference type="EMBL" id="LQMQ01000055">
    <property type="protein sequence ID" value="KUO39810.1"/>
    <property type="molecule type" value="Genomic_DNA"/>
</dbReference>
<evidence type="ECO:0000313" key="2">
    <source>
        <dbReference type="EMBL" id="KUO39810.1"/>
    </source>
</evidence>
<comment type="caution">
    <text evidence="2">The sequence shown here is derived from an EMBL/GenBank/DDBJ whole genome shotgun (WGS) entry which is preliminary data.</text>
</comment>
<proteinExistence type="predicted"/>
<protein>
    <submittedName>
        <fullName evidence="2">Uncharacterized protein</fullName>
    </submittedName>
</protein>
<accession>A0A147JTR1</accession>
<dbReference type="STRING" id="1776334.APZ16_01290"/>
<reference evidence="2 3" key="1">
    <citation type="journal article" date="2016" name="Nat. Microbiol.">
        <title>Genomic inference of the metabolism of cosmopolitan subsurface Archaea, Hadesarchaea.</title>
        <authorList>
            <person name="Baker B.J."/>
            <person name="Saw J.H."/>
            <person name="Lind A.E."/>
            <person name="Lazar C.S."/>
            <person name="Hinrichs K.-U."/>
            <person name="Teske A.P."/>
            <person name="Ettema T.J."/>
        </authorList>
    </citation>
    <scope>NUCLEOTIDE SEQUENCE [LARGE SCALE GENOMIC DNA]</scope>
</reference>